<sequence>MDKETSNHTNAITSPLLHRNRDLAILYEIASYLNHIVDVQKALQEVLVRVTELFGLRTSWVWLLNEEGKPYLAASQALPPYLGKHPKRMEGSCQCLDTFLSGDLTGAANINVLRCSRLKNAERESDPTALGLRFHASVPIYAGDTRIGILNVASEDWRELHTEELQLLHIIGDQVGLAIQRARLSAEHTRAATRLATTEERNRLAREIHDTLAQGLTAISLQLETADVLVESRPDKAREAIQRALRMARRNLEEARNSVMDLRAAPLQEKTLPEALKMLAQETSDDGEKTAIHFTIIPDPDFPALPARVEAGLYRIAQEALTNAQQHAHATRVDIHLEASEHQVYLTIEDNGQGFDPTAIPEDGHFGLKGMSERTRLLSGTICIQSEPQNGTRVEIIVPY</sequence>
<dbReference type="AlphaFoldDB" id="A0A326U2L9"/>
<evidence type="ECO:0000313" key="7">
    <source>
        <dbReference type="Proteomes" id="UP000248806"/>
    </source>
</evidence>
<dbReference type="InterPro" id="IPR005467">
    <property type="entry name" value="His_kinase_dom"/>
</dbReference>
<dbReference type="Gene3D" id="1.20.5.1930">
    <property type="match status" value="1"/>
</dbReference>
<evidence type="ECO:0000256" key="3">
    <source>
        <dbReference type="ARBA" id="ARBA00023012"/>
    </source>
</evidence>
<feature type="domain" description="Histidine kinase" evidence="5">
    <location>
        <begin position="207"/>
        <end position="400"/>
    </location>
</feature>
<dbReference type="Pfam" id="PF07730">
    <property type="entry name" value="HisKA_3"/>
    <property type="match status" value="1"/>
</dbReference>
<dbReference type="PROSITE" id="PS50109">
    <property type="entry name" value="HIS_KIN"/>
    <property type="match status" value="1"/>
</dbReference>
<evidence type="ECO:0000256" key="4">
    <source>
        <dbReference type="SAM" id="Coils"/>
    </source>
</evidence>
<dbReference type="Proteomes" id="UP000248806">
    <property type="component" value="Unassembled WGS sequence"/>
</dbReference>
<dbReference type="PANTHER" id="PTHR24421">
    <property type="entry name" value="NITRATE/NITRITE SENSOR PROTEIN NARX-RELATED"/>
    <property type="match status" value="1"/>
</dbReference>
<dbReference type="SMART" id="SM00387">
    <property type="entry name" value="HATPase_c"/>
    <property type="match status" value="1"/>
</dbReference>
<feature type="coiled-coil region" evidence="4">
    <location>
        <begin position="238"/>
        <end position="265"/>
    </location>
</feature>
<dbReference type="InterPro" id="IPR003018">
    <property type="entry name" value="GAF"/>
</dbReference>
<dbReference type="GO" id="GO:0016020">
    <property type="term" value="C:membrane"/>
    <property type="evidence" value="ECO:0007669"/>
    <property type="project" value="InterPro"/>
</dbReference>
<name>A0A326U2L9_THEHA</name>
<keyword evidence="2 6" id="KW-0418">Kinase</keyword>
<proteinExistence type="predicted"/>
<comment type="caution">
    <text evidence="6">The sequence shown here is derived from an EMBL/GenBank/DDBJ whole genome shotgun (WGS) entry which is preliminary data.</text>
</comment>
<dbReference type="GO" id="GO:0046983">
    <property type="term" value="F:protein dimerization activity"/>
    <property type="evidence" value="ECO:0007669"/>
    <property type="project" value="InterPro"/>
</dbReference>
<protein>
    <submittedName>
        <fullName evidence="6">Two-component system NarL family sensor kinase</fullName>
    </submittedName>
</protein>
<evidence type="ECO:0000259" key="5">
    <source>
        <dbReference type="PROSITE" id="PS50109"/>
    </source>
</evidence>
<reference evidence="6 7" key="1">
    <citation type="submission" date="2018-06" db="EMBL/GenBank/DDBJ databases">
        <title>Genomic Encyclopedia of Archaeal and Bacterial Type Strains, Phase II (KMG-II): from individual species to whole genera.</title>
        <authorList>
            <person name="Goeker M."/>
        </authorList>
    </citation>
    <scope>NUCLEOTIDE SEQUENCE [LARGE SCALE GENOMIC DNA]</scope>
    <source>
        <strain evidence="6 7">ATCC BAA-1881</strain>
    </source>
</reference>
<dbReference type="Gene3D" id="3.30.565.10">
    <property type="entry name" value="Histidine kinase-like ATPase, C-terminal domain"/>
    <property type="match status" value="1"/>
</dbReference>
<gene>
    <name evidence="6" type="ORF">EI42_04185</name>
</gene>
<dbReference type="Pfam" id="PF02518">
    <property type="entry name" value="HATPase_c"/>
    <property type="match status" value="1"/>
</dbReference>
<dbReference type="InterPro" id="IPR050482">
    <property type="entry name" value="Sensor_HK_TwoCompSys"/>
</dbReference>
<dbReference type="InterPro" id="IPR036890">
    <property type="entry name" value="HATPase_C_sf"/>
</dbReference>
<dbReference type="SUPFAM" id="SSF55781">
    <property type="entry name" value="GAF domain-like"/>
    <property type="match status" value="1"/>
</dbReference>
<keyword evidence="7" id="KW-1185">Reference proteome</keyword>
<dbReference type="SMART" id="SM00065">
    <property type="entry name" value="GAF"/>
    <property type="match status" value="1"/>
</dbReference>
<dbReference type="GO" id="GO:0000155">
    <property type="term" value="F:phosphorelay sensor kinase activity"/>
    <property type="evidence" value="ECO:0007669"/>
    <property type="project" value="InterPro"/>
</dbReference>
<dbReference type="Pfam" id="PF13185">
    <property type="entry name" value="GAF_2"/>
    <property type="match status" value="1"/>
</dbReference>
<dbReference type="InterPro" id="IPR029016">
    <property type="entry name" value="GAF-like_dom_sf"/>
</dbReference>
<evidence type="ECO:0000313" key="6">
    <source>
        <dbReference type="EMBL" id="PZW25692.1"/>
    </source>
</evidence>
<dbReference type="Gene3D" id="3.30.450.40">
    <property type="match status" value="1"/>
</dbReference>
<evidence type="ECO:0000256" key="1">
    <source>
        <dbReference type="ARBA" id="ARBA00022679"/>
    </source>
</evidence>
<evidence type="ECO:0000256" key="2">
    <source>
        <dbReference type="ARBA" id="ARBA00022777"/>
    </source>
</evidence>
<dbReference type="CDD" id="cd16917">
    <property type="entry name" value="HATPase_UhpB-NarQ-NarX-like"/>
    <property type="match status" value="1"/>
</dbReference>
<accession>A0A326U2L9</accession>
<dbReference type="PANTHER" id="PTHR24421:SF62">
    <property type="entry name" value="SENSORY TRANSDUCTION HISTIDINE KINASE"/>
    <property type="match status" value="1"/>
</dbReference>
<dbReference type="RefSeq" id="WP_170142784.1">
    <property type="nucleotide sequence ID" value="NZ_BIFX01000001.1"/>
</dbReference>
<dbReference type="SUPFAM" id="SSF55874">
    <property type="entry name" value="ATPase domain of HSP90 chaperone/DNA topoisomerase II/histidine kinase"/>
    <property type="match status" value="1"/>
</dbReference>
<dbReference type="InterPro" id="IPR011712">
    <property type="entry name" value="Sig_transdc_His_kin_sub3_dim/P"/>
</dbReference>
<organism evidence="6 7">
    <name type="scientific">Thermosporothrix hazakensis</name>
    <dbReference type="NCBI Taxonomy" id="644383"/>
    <lineage>
        <taxon>Bacteria</taxon>
        <taxon>Bacillati</taxon>
        <taxon>Chloroflexota</taxon>
        <taxon>Ktedonobacteria</taxon>
        <taxon>Ktedonobacterales</taxon>
        <taxon>Thermosporotrichaceae</taxon>
        <taxon>Thermosporothrix</taxon>
    </lineage>
</organism>
<keyword evidence="1" id="KW-0808">Transferase</keyword>
<keyword evidence="4" id="KW-0175">Coiled coil</keyword>
<dbReference type="EMBL" id="QKUF01000017">
    <property type="protein sequence ID" value="PZW25692.1"/>
    <property type="molecule type" value="Genomic_DNA"/>
</dbReference>
<dbReference type="InterPro" id="IPR003594">
    <property type="entry name" value="HATPase_dom"/>
</dbReference>
<keyword evidence="3" id="KW-0902">Two-component regulatory system</keyword>